<gene>
    <name evidence="1" type="ORF">SAMN05444682_104396</name>
</gene>
<sequence length="175" mass="20756">MERSTKQYLKDFRDDIRNDVNFDLLMEFFVVFSRFEFTLKIAGYLQDNVKNEARPDWLKYGLKKKETFDDYIDSLETGNELKMAIEYILINPPKKQFVGDGNMLIFALVPDENPSNTQKLCTYITRIRNNLFHGAKFLKSYGDSSRDWKLIHCALLVLSCWIDDDQNFRSWFFEG</sequence>
<protein>
    <recommendedName>
        <fullName evidence="3">Apea-like HEPN domain-containing protein</fullName>
    </recommendedName>
</protein>
<dbReference type="AlphaFoldDB" id="A0A1I3JCH6"/>
<dbReference type="EMBL" id="FOQO01000004">
    <property type="protein sequence ID" value="SFI57972.1"/>
    <property type="molecule type" value="Genomic_DNA"/>
</dbReference>
<dbReference type="Proteomes" id="UP000198670">
    <property type="component" value="Unassembled WGS sequence"/>
</dbReference>
<name>A0A1I3JCH6_9SPHI</name>
<evidence type="ECO:0008006" key="3">
    <source>
        <dbReference type="Google" id="ProtNLM"/>
    </source>
</evidence>
<reference evidence="1 2" key="1">
    <citation type="submission" date="2016-10" db="EMBL/GenBank/DDBJ databases">
        <authorList>
            <person name="de Groot N.N."/>
        </authorList>
    </citation>
    <scope>NUCLEOTIDE SEQUENCE [LARGE SCALE GENOMIC DNA]</scope>
    <source>
        <strain evidence="1 2">RK1</strain>
    </source>
</reference>
<organism evidence="1 2">
    <name type="scientific">Parapedobacter indicus</name>
    <dbReference type="NCBI Taxonomy" id="1477437"/>
    <lineage>
        <taxon>Bacteria</taxon>
        <taxon>Pseudomonadati</taxon>
        <taxon>Bacteroidota</taxon>
        <taxon>Sphingobacteriia</taxon>
        <taxon>Sphingobacteriales</taxon>
        <taxon>Sphingobacteriaceae</taxon>
        <taxon>Parapedobacter</taxon>
    </lineage>
</organism>
<evidence type="ECO:0000313" key="1">
    <source>
        <dbReference type="EMBL" id="SFI57972.1"/>
    </source>
</evidence>
<dbReference type="OrthoDB" id="1442157at2"/>
<dbReference type="RefSeq" id="WP_090626628.1">
    <property type="nucleotide sequence ID" value="NZ_FOQO01000004.1"/>
</dbReference>
<accession>A0A1I3JCH6</accession>
<keyword evidence="2" id="KW-1185">Reference proteome</keyword>
<evidence type="ECO:0000313" key="2">
    <source>
        <dbReference type="Proteomes" id="UP000198670"/>
    </source>
</evidence>
<dbReference type="STRING" id="1477437.SAMN05444682_104396"/>
<proteinExistence type="predicted"/>